<dbReference type="OrthoDB" id="2275636at2759"/>
<name>A0A1X2HXM1_9FUNG</name>
<feature type="non-terminal residue" evidence="1">
    <location>
        <position position="1"/>
    </location>
</feature>
<evidence type="ECO:0000313" key="2">
    <source>
        <dbReference type="Proteomes" id="UP000193560"/>
    </source>
</evidence>
<organism evidence="1 2">
    <name type="scientific">Absidia repens</name>
    <dbReference type="NCBI Taxonomy" id="90262"/>
    <lineage>
        <taxon>Eukaryota</taxon>
        <taxon>Fungi</taxon>
        <taxon>Fungi incertae sedis</taxon>
        <taxon>Mucoromycota</taxon>
        <taxon>Mucoromycotina</taxon>
        <taxon>Mucoromycetes</taxon>
        <taxon>Mucorales</taxon>
        <taxon>Cunninghamellaceae</taxon>
        <taxon>Absidia</taxon>
    </lineage>
</organism>
<gene>
    <name evidence="1" type="ORF">BCR42DRAFT_338518</name>
</gene>
<dbReference type="AlphaFoldDB" id="A0A1X2HXM1"/>
<reference evidence="1 2" key="1">
    <citation type="submission" date="2016-07" db="EMBL/GenBank/DDBJ databases">
        <title>Pervasive Adenine N6-methylation of Active Genes in Fungi.</title>
        <authorList>
            <consortium name="DOE Joint Genome Institute"/>
            <person name="Mondo S.J."/>
            <person name="Dannebaum R.O."/>
            <person name="Kuo R.C."/>
            <person name="Labutti K."/>
            <person name="Haridas S."/>
            <person name="Kuo A."/>
            <person name="Salamov A."/>
            <person name="Ahrendt S.R."/>
            <person name="Lipzen A."/>
            <person name="Sullivan W."/>
            <person name="Andreopoulos W.B."/>
            <person name="Clum A."/>
            <person name="Lindquist E."/>
            <person name="Daum C."/>
            <person name="Ramamoorthy G.K."/>
            <person name="Gryganskyi A."/>
            <person name="Culley D."/>
            <person name="Magnuson J.K."/>
            <person name="James T.Y."/>
            <person name="O'Malley M.A."/>
            <person name="Stajich J.E."/>
            <person name="Spatafora J.W."/>
            <person name="Visel A."/>
            <person name="Grigoriev I.V."/>
        </authorList>
    </citation>
    <scope>NUCLEOTIDE SEQUENCE [LARGE SCALE GENOMIC DNA]</scope>
    <source>
        <strain evidence="1 2">NRRL 1336</strain>
    </source>
</reference>
<sequence>DIVRRITNYLPVYHAFLEKLKMEGYEIVGYARKSSGPEDSDTRARLLQSMIDKLKERSLTSKVFVSTSSSASQLFSERDILKDSEVLQKLVGGEGTTHDLISYLGTTEKVICLISLDFAGLSTNSTDVRNLIR</sequence>
<protein>
    <submittedName>
        <fullName evidence="1">Uncharacterized protein</fullName>
    </submittedName>
</protein>
<proteinExistence type="predicted"/>
<accession>A0A1X2HXM1</accession>
<evidence type="ECO:0000313" key="1">
    <source>
        <dbReference type="EMBL" id="ORZ04773.1"/>
    </source>
</evidence>
<dbReference type="EMBL" id="MCGE01000048">
    <property type="protein sequence ID" value="ORZ04773.1"/>
    <property type="molecule type" value="Genomic_DNA"/>
</dbReference>
<keyword evidence="2" id="KW-1185">Reference proteome</keyword>
<comment type="caution">
    <text evidence="1">The sequence shown here is derived from an EMBL/GenBank/DDBJ whole genome shotgun (WGS) entry which is preliminary data.</text>
</comment>
<dbReference type="Proteomes" id="UP000193560">
    <property type="component" value="Unassembled WGS sequence"/>
</dbReference>